<gene>
    <name evidence="1" type="ORF">PMAYCL1PPCAC_08390</name>
</gene>
<evidence type="ECO:0000313" key="1">
    <source>
        <dbReference type="EMBL" id="GMR38195.1"/>
    </source>
</evidence>
<reference evidence="2" key="1">
    <citation type="submission" date="2022-10" db="EMBL/GenBank/DDBJ databases">
        <title>Genome assembly of Pristionchus species.</title>
        <authorList>
            <person name="Yoshida K."/>
            <person name="Sommer R.J."/>
        </authorList>
    </citation>
    <scope>NUCLEOTIDE SEQUENCE [LARGE SCALE GENOMIC DNA]</scope>
    <source>
        <strain evidence="2">RS5460</strain>
    </source>
</reference>
<feature type="non-terminal residue" evidence="1">
    <location>
        <position position="80"/>
    </location>
</feature>
<dbReference type="AlphaFoldDB" id="A0AAN5CBJ1"/>
<feature type="non-terminal residue" evidence="1">
    <location>
        <position position="1"/>
    </location>
</feature>
<sequence>DLKPRTEFIESILINSEEEARVELLQSNNDRPFICASHVDVNVSRDMHSRTNVKVAQQRRIPDPKEKPYYLNQKINNDRF</sequence>
<protein>
    <submittedName>
        <fullName evidence="1">Uncharacterized protein</fullName>
    </submittedName>
</protein>
<proteinExistence type="predicted"/>
<keyword evidence="2" id="KW-1185">Reference proteome</keyword>
<accession>A0AAN5CBJ1</accession>
<name>A0AAN5CBJ1_9BILA</name>
<comment type="caution">
    <text evidence="1">The sequence shown here is derived from an EMBL/GenBank/DDBJ whole genome shotgun (WGS) entry which is preliminary data.</text>
</comment>
<dbReference type="EMBL" id="BTRK01000002">
    <property type="protein sequence ID" value="GMR38195.1"/>
    <property type="molecule type" value="Genomic_DNA"/>
</dbReference>
<dbReference type="Proteomes" id="UP001328107">
    <property type="component" value="Unassembled WGS sequence"/>
</dbReference>
<organism evidence="1 2">
    <name type="scientific">Pristionchus mayeri</name>
    <dbReference type="NCBI Taxonomy" id="1317129"/>
    <lineage>
        <taxon>Eukaryota</taxon>
        <taxon>Metazoa</taxon>
        <taxon>Ecdysozoa</taxon>
        <taxon>Nematoda</taxon>
        <taxon>Chromadorea</taxon>
        <taxon>Rhabditida</taxon>
        <taxon>Rhabditina</taxon>
        <taxon>Diplogasteromorpha</taxon>
        <taxon>Diplogasteroidea</taxon>
        <taxon>Neodiplogasteridae</taxon>
        <taxon>Pristionchus</taxon>
    </lineage>
</organism>
<evidence type="ECO:0000313" key="2">
    <source>
        <dbReference type="Proteomes" id="UP001328107"/>
    </source>
</evidence>